<gene>
    <name evidence="1" type="ORF">VL15_28920</name>
</gene>
<accession>A0A0J5WB80</accession>
<sequence length="120" mass="14101">MKSEEKGFALHDREPIADLRYDRIDQTRPHLFARFVLPRIKPNREQPLRANRWCCSPFFLRYGFRISVVQKIGANVLLSLKKPQNRAETERSTSCLPDLGAMRIADVLRIKTFSDHLHQR</sequence>
<reference evidence="1 2" key="1">
    <citation type="submission" date="2015-05" db="EMBL/GenBank/DDBJ databases">
        <title>Draft genome of Burkholderia cepacia LK29.</title>
        <authorList>
            <person name="Chan X.Y."/>
        </authorList>
    </citation>
    <scope>NUCLEOTIDE SEQUENCE [LARGE SCALE GENOMIC DNA]</scope>
    <source>
        <strain evidence="1 2">LK29</strain>
    </source>
</reference>
<dbReference type="Proteomes" id="UP000036338">
    <property type="component" value="Unassembled WGS sequence"/>
</dbReference>
<organism evidence="1 2">
    <name type="scientific">Burkholderia cepacia</name>
    <name type="common">Pseudomonas cepacia</name>
    <dbReference type="NCBI Taxonomy" id="292"/>
    <lineage>
        <taxon>Bacteria</taxon>
        <taxon>Pseudomonadati</taxon>
        <taxon>Pseudomonadota</taxon>
        <taxon>Betaproteobacteria</taxon>
        <taxon>Burkholderiales</taxon>
        <taxon>Burkholderiaceae</taxon>
        <taxon>Burkholderia</taxon>
        <taxon>Burkholderia cepacia complex</taxon>
    </lineage>
</organism>
<proteinExistence type="predicted"/>
<evidence type="ECO:0000313" key="1">
    <source>
        <dbReference type="EMBL" id="KML48678.1"/>
    </source>
</evidence>
<comment type="caution">
    <text evidence="1">The sequence shown here is derived from an EMBL/GenBank/DDBJ whole genome shotgun (WGS) entry which is preliminary data.</text>
</comment>
<name>A0A0J5WB80_BURCE</name>
<dbReference type="AlphaFoldDB" id="A0A0J5WB80"/>
<dbReference type="EMBL" id="LDWR01000055">
    <property type="protein sequence ID" value="KML48678.1"/>
    <property type="molecule type" value="Genomic_DNA"/>
</dbReference>
<evidence type="ECO:0000313" key="2">
    <source>
        <dbReference type="Proteomes" id="UP000036338"/>
    </source>
</evidence>
<protein>
    <submittedName>
        <fullName evidence="1">Uncharacterized protein</fullName>
    </submittedName>
</protein>